<proteinExistence type="predicted"/>
<reference evidence="3" key="1">
    <citation type="submission" date="2024-04" db="EMBL/GenBank/DDBJ databases">
        <title>Salinicola lusitanus LLJ914,a marine bacterium isolated from the Okinawa Trough.</title>
        <authorList>
            <person name="Li J."/>
        </authorList>
    </citation>
    <scope>NUCLEOTIDE SEQUENCE [LARGE SCALE GENOMIC DNA]</scope>
</reference>
<dbReference type="EMBL" id="JBBPFD010000016">
    <property type="protein sequence ID" value="KAK7893506.1"/>
    <property type="molecule type" value="Genomic_DNA"/>
</dbReference>
<feature type="compositionally biased region" description="Basic and acidic residues" evidence="1">
    <location>
        <begin position="97"/>
        <end position="129"/>
    </location>
</feature>
<feature type="compositionally biased region" description="Low complexity" evidence="1">
    <location>
        <begin position="137"/>
        <end position="146"/>
    </location>
</feature>
<feature type="compositionally biased region" description="Basic residues" evidence="1">
    <location>
        <begin position="1"/>
        <end position="10"/>
    </location>
</feature>
<feature type="compositionally biased region" description="Basic and acidic residues" evidence="1">
    <location>
        <begin position="51"/>
        <end position="62"/>
    </location>
</feature>
<keyword evidence="3" id="KW-1185">Reference proteome</keyword>
<name>A0AAW0N7K6_9GOBI</name>
<dbReference type="Proteomes" id="UP001460270">
    <property type="component" value="Unassembled WGS sequence"/>
</dbReference>
<comment type="caution">
    <text evidence="2">The sequence shown here is derived from an EMBL/GenBank/DDBJ whole genome shotgun (WGS) entry which is preliminary data.</text>
</comment>
<evidence type="ECO:0000256" key="1">
    <source>
        <dbReference type="SAM" id="MobiDB-lite"/>
    </source>
</evidence>
<gene>
    <name evidence="2" type="ORF">WMY93_022658</name>
</gene>
<evidence type="ECO:0000313" key="3">
    <source>
        <dbReference type="Proteomes" id="UP001460270"/>
    </source>
</evidence>
<accession>A0AAW0N7K6</accession>
<dbReference type="AlphaFoldDB" id="A0AAW0N7K6"/>
<feature type="region of interest" description="Disordered" evidence="1">
    <location>
        <begin position="1"/>
        <end position="146"/>
    </location>
</feature>
<sequence length="306" mass="35238">MGNRTAHGRTGRPWDNRTARGRGHGTGRPAGDGWNRTARGRTGRLMGQQDGPRENRTARGEQDGPWDNRTARGKQDGPWDNRTARGRTGRPMGQQDGPRENRMARDNRTAPENRRHEGDVAGRSEADLKRHTRPRMSSQSSFHFSLSSRQAASELSREKATKMFKNWEDYTPEDDESLYTEEFDLLKVLGLQEPQEDQDQQDLALVSSPPPVTSDASEAQTRDENLLKELMELRTIRNREREEFSRVILAHQTKEKDLLKELDQVKEESSRLTHLSVHQHQDEKVKLLRQMKQIIVAHRNELEKQP</sequence>
<feature type="compositionally biased region" description="Basic and acidic residues" evidence="1">
    <location>
        <begin position="69"/>
        <end position="83"/>
    </location>
</feature>
<protein>
    <submittedName>
        <fullName evidence="2">Uncharacterized protein</fullName>
    </submittedName>
</protein>
<evidence type="ECO:0000313" key="2">
    <source>
        <dbReference type="EMBL" id="KAK7893506.1"/>
    </source>
</evidence>
<organism evidence="2 3">
    <name type="scientific">Mugilogobius chulae</name>
    <name type="common">yellowstripe goby</name>
    <dbReference type="NCBI Taxonomy" id="88201"/>
    <lineage>
        <taxon>Eukaryota</taxon>
        <taxon>Metazoa</taxon>
        <taxon>Chordata</taxon>
        <taxon>Craniata</taxon>
        <taxon>Vertebrata</taxon>
        <taxon>Euteleostomi</taxon>
        <taxon>Actinopterygii</taxon>
        <taxon>Neopterygii</taxon>
        <taxon>Teleostei</taxon>
        <taxon>Neoteleostei</taxon>
        <taxon>Acanthomorphata</taxon>
        <taxon>Gobiaria</taxon>
        <taxon>Gobiiformes</taxon>
        <taxon>Gobioidei</taxon>
        <taxon>Gobiidae</taxon>
        <taxon>Gobionellinae</taxon>
        <taxon>Mugilogobius</taxon>
    </lineage>
</organism>